<evidence type="ECO:0000256" key="2">
    <source>
        <dbReference type="ARBA" id="ARBA00022692"/>
    </source>
</evidence>
<reference evidence="9 10" key="1">
    <citation type="submission" date="2018-09" db="EMBL/GenBank/DDBJ databases">
        <authorList>
            <person name="Wang Z."/>
        </authorList>
    </citation>
    <scope>NUCLEOTIDE SEQUENCE [LARGE SCALE GENOMIC DNA]</scope>
    <source>
        <strain evidence="9 10">ALS 81</strain>
    </source>
</reference>
<dbReference type="InterPro" id="IPR024528">
    <property type="entry name" value="ThrE_2"/>
</dbReference>
<dbReference type="InterPro" id="IPR051361">
    <property type="entry name" value="ThrE/Ser_Exporter"/>
</dbReference>
<comment type="caution">
    <text evidence="9">The sequence shown here is derived from an EMBL/GenBank/DDBJ whole genome shotgun (WGS) entry which is preliminary data.</text>
</comment>
<feature type="transmembrane region" description="Helical" evidence="6">
    <location>
        <begin position="384"/>
        <end position="401"/>
    </location>
</feature>
<dbReference type="PANTHER" id="PTHR31082">
    <property type="entry name" value="PHEROMONE-REGULATED MEMBRANE PROTEIN 10"/>
    <property type="match status" value="1"/>
</dbReference>
<dbReference type="GO" id="GO:0016020">
    <property type="term" value="C:membrane"/>
    <property type="evidence" value="ECO:0007669"/>
    <property type="project" value="UniProtKB-SubCell"/>
</dbReference>
<dbReference type="Proteomes" id="UP000286482">
    <property type="component" value="Unassembled WGS sequence"/>
</dbReference>
<feature type="transmembrane region" description="Helical" evidence="6">
    <location>
        <begin position="171"/>
        <end position="193"/>
    </location>
</feature>
<gene>
    <name evidence="9" type="ORF">DBZ36_06095</name>
</gene>
<evidence type="ECO:0000256" key="3">
    <source>
        <dbReference type="ARBA" id="ARBA00022989"/>
    </source>
</evidence>
<proteinExistence type="inferred from homology"/>
<dbReference type="GO" id="GO:0022857">
    <property type="term" value="F:transmembrane transporter activity"/>
    <property type="evidence" value="ECO:0007669"/>
    <property type="project" value="InterPro"/>
</dbReference>
<evidence type="ECO:0000256" key="6">
    <source>
        <dbReference type="SAM" id="Phobius"/>
    </source>
</evidence>
<dbReference type="InterPro" id="IPR010619">
    <property type="entry name" value="ThrE-like_N"/>
</dbReference>
<keyword evidence="2 6" id="KW-0812">Transmembrane</keyword>
<evidence type="ECO:0000259" key="8">
    <source>
        <dbReference type="Pfam" id="PF12821"/>
    </source>
</evidence>
<dbReference type="Pfam" id="PF12821">
    <property type="entry name" value="ThrE_2"/>
    <property type="match status" value="1"/>
</dbReference>
<comment type="subcellular location">
    <subcellularLocation>
        <location evidence="1">Membrane</location>
        <topology evidence="1">Multi-pass membrane protein</topology>
    </subcellularLocation>
</comment>
<feature type="transmembrane region" description="Helical" evidence="6">
    <location>
        <begin position="199"/>
        <end position="220"/>
    </location>
</feature>
<keyword evidence="10" id="KW-1185">Reference proteome</keyword>
<evidence type="ECO:0000313" key="9">
    <source>
        <dbReference type="EMBL" id="RKF20020.1"/>
    </source>
</evidence>
<feature type="transmembrane region" description="Helical" evidence="6">
    <location>
        <begin position="116"/>
        <end position="135"/>
    </location>
</feature>
<evidence type="ECO:0000256" key="4">
    <source>
        <dbReference type="ARBA" id="ARBA00023136"/>
    </source>
</evidence>
<dbReference type="PANTHER" id="PTHR31082:SF4">
    <property type="entry name" value="PHEROMONE-REGULATED MEMBRANE PROTEIN 10"/>
    <property type="match status" value="1"/>
</dbReference>
<evidence type="ECO:0000313" key="10">
    <source>
        <dbReference type="Proteomes" id="UP000286482"/>
    </source>
</evidence>
<feature type="transmembrane region" description="Helical" evidence="6">
    <location>
        <begin position="141"/>
        <end position="159"/>
    </location>
</feature>
<accession>A0A420EH78</accession>
<feature type="transmembrane region" description="Helical" evidence="6">
    <location>
        <begin position="321"/>
        <end position="338"/>
    </location>
</feature>
<feature type="transmembrane region" description="Helical" evidence="6">
    <location>
        <begin position="241"/>
        <end position="262"/>
    </location>
</feature>
<evidence type="ECO:0000259" key="7">
    <source>
        <dbReference type="Pfam" id="PF06738"/>
    </source>
</evidence>
<keyword evidence="3 6" id="KW-1133">Transmembrane helix</keyword>
<feature type="transmembrane region" description="Helical" evidence="6">
    <location>
        <begin position="345"/>
        <end position="364"/>
    </location>
</feature>
<dbReference type="AlphaFoldDB" id="A0A420EH78"/>
<protein>
    <submittedName>
        <fullName evidence="9">Threonine/serine exporter family protein</fullName>
    </submittedName>
</protein>
<sequence length="407" mass="43993">MKSNTFKTKKNFLVKLGKALHKYGTPASGMEQHLSDVSTTLGVKGQFLVTPTTLTFVLFDDESDQEFNYILRVRPGEIDLGMLTRTQQLVDRVVLGELDLFQAISTLDENEQKPDLSSGPLTLLAYVVTGAAFAMLMNANWITIAISGLLSIIGFSLVWQARTRPRIASAIEPLSAALSAIGAYALAFIFPSLDINLTVLSSIIIFIPGLSLTLGLNELASRELISGTARIMDSFMTLFKLYFGAILGLEIAKQALGIPLLISDVQHLWWLNWLGVILLSLGLTVIFKVRKAELVWGVLSGVIAYGASVIGAVYIGAGLGPFVGAFVVGVYANVFAHVRKIPASVVLLQGIVLLVPGSKAYISLSNTFIQDSFVVNNNMASETFMIFMSIIAGLIFANLASQRRLGL</sequence>
<feature type="transmembrane region" description="Helical" evidence="6">
    <location>
        <begin position="294"/>
        <end position="315"/>
    </location>
</feature>
<dbReference type="OrthoDB" id="1490274at2"/>
<dbReference type="EMBL" id="RAQO01000004">
    <property type="protein sequence ID" value="RKF20020.1"/>
    <property type="molecule type" value="Genomic_DNA"/>
</dbReference>
<evidence type="ECO:0000256" key="1">
    <source>
        <dbReference type="ARBA" id="ARBA00004141"/>
    </source>
</evidence>
<comment type="similarity">
    <text evidence="5">Belongs to the ThrE exporter (TC 2.A.79) family.</text>
</comment>
<feature type="domain" description="Threonine/Serine exporter ThrE" evidence="8">
    <location>
        <begin position="275"/>
        <end position="398"/>
    </location>
</feature>
<feature type="transmembrane region" description="Helical" evidence="6">
    <location>
        <begin position="268"/>
        <end position="287"/>
    </location>
</feature>
<keyword evidence="4 6" id="KW-0472">Membrane</keyword>
<organism evidence="9 10">
    <name type="scientific">Alginatibacterium sediminis</name>
    <dbReference type="NCBI Taxonomy" id="2164068"/>
    <lineage>
        <taxon>Bacteria</taxon>
        <taxon>Pseudomonadati</taxon>
        <taxon>Pseudomonadota</taxon>
        <taxon>Gammaproteobacteria</taxon>
        <taxon>Alteromonadales</taxon>
        <taxon>Alteromonadaceae</taxon>
        <taxon>Alginatibacterium</taxon>
    </lineage>
</organism>
<dbReference type="Pfam" id="PF06738">
    <property type="entry name" value="ThrE"/>
    <property type="match status" value="1"/>
</dbReference>
<name>A0A420EH78_9ALTE</name>
<evidence type="ECO:0000256" key="5">
    <source>
        <dbReference type="ARBA" id="ARBA00034125"/>
    </source>
</evidence>
<feature type="domain" description="Threonine/serine exporter-like N-terminal" evidence="7">
    <location>
        <begin position="12"/>
        <end position="251"/>
    </location>
</feature>